<evidence type="ECO:0000256" key="1">
    <source>
        <dbReference type="SAM" id="MobiDB-lite"/>
    </source>
</evidence>
<dbReference type="InParanoid" id="G7DUV2"/>
<dbReference type="OMA" id="AHWKEDQ"/>
<reference evidence="2 3" key="2">
    <citation type="journal article" date="2012" name="Open Biol.">
        <title>Characteristics of nucleosomes and linker DNA regions on the genome of the basidiomycete Mixia osmundae revealed by mono- and dinucleosome mapping.</title>
        <authorList>
            <person name="Nishida H."/>
            <person name="Kondo S."/>
            <person name="Matsumoto T."/>
            <person name="Suzuki Y."/>
            <person name="Yoshikawa H."/>
            <person name="Taylor T.D."/>
            <person name="Sugiyama J."/>
        </authorList>
    </citation>
    <scope>NUCLEOTIDE SEQUENCE [LARGE SCALE GENOMIC DNA]</scope>
    <source>
        <strain evidence="3">CBS 9802 / IAM 14324 / JCM 22182 / KY 12970</strain>
    </source>
</reference>
<gene>
    <name evidence="2" type="primary">Mo01013</name>
    <name evidence="2" type="ORF">E5Q_01013</name>
</gene>
<dbReference type="Proteomes" id="UP000009131">
    <property type="component" value="Unassembled WGS sequence"/>
</dbReference>
<dbReference type="GO" id="GO:0003729">
    <property type="term" value="F:mRNA binding"/>
    <property type="evidence" value="ECO:0007669"/>
    <property type="project" value="TreeGrafter"/>
</dbReference>
<dbReference type="EMBL" id="BABT02000032">
    <property type="protein sequence ID" value="GAA94362.1"/>
    <property type="molecule type" value="Genomic_DNA"/>
</dbReference>
<evidence type="ECO:0008006" key="4">
    <source>
        <dbReference type="Google" id="ProtNLM"/>
    </source>
</evidence>
<feature type="compositionally biased region" description="Basic and acidic residues" evidence="1">
    <location>
        <begin position="132"/>
        <end position="144"/>
    </location>
</feature>
<dbReference type="GO" id="GO:0008298">
    <property type="term" value="P:intracellular mRNA localization"/>
    <property type="evidence" value="ECO:0007669"/>
    <property type="project" value="TreeGrafter"/>
</dbReference>
<dbReference type="GO" id="GO:1990904">
    <property type="term" value="C:ribonucleoprotein complex"/>
    <property type="evidence" value="ECO:0007669"/>
    <property type="project" value="TreeGrafter"/>
</dbReference>
<dbReference type="GO" id="GO:0005783">
    <property type="term" value="C:endoplasmic reticulum"/>
    <property type="evidence" value="ECO:0007669"/>
    <property type="project" value="TreeGrafter"/>
</dbReference>
<name>G7DUV2_MIXOS</name>
<comment type="caution">
    <text evidence="2">The sequence shown here is derived from an EMBL/GenBank/DDBJ whole genome shotgun (WGS) entry which is preliminary data.</text>
</comment>
<evidence type="ECO:0000313" key="2">
    <source>
        <dbReference type="EMBL" id="GAA94362.1"/>
    </source>
</evidence>
<feature type="region of interest" description="Disordered" evidence="1">
    <location>
        <begin position="481"/>
        <end position="522"/>
    </location>
</feature>
<dbReference type="InterPro" id="IPR039604">
    <property type="entry name" value="Bfr1"/>
</dbReference>
<organism evidence="2 3">
    <name type="scientific">Mixia osmundae (strain CBS 9802 / IAM 14324 / JCM 22182 / KY 12970)</name>
    <dbReference type="NCBI Taxonomy" id="764103"/>
    <lineage>
        <taxon>Eukaryota</taxon>
        <taxon>Fungi</taxon>
        <taxon>Dikarya</taxon>
        <taxon>Basidiomycota</taxon>
        <taxon>Pucciniomycotina</taxon>
        <taxon>Mixiomycetes</taxon>
        <taxon>Mixiales</taxon>
        <taxon>Mixiaceae</taxon>
        <taxon>Mixia</taxon>
    </lineage>
</organism>
<feature type="region of interest" description="Disordered" evidence="1">
    <location>
        <begin position="289"/>
        <end position="312"/>
    </location>
</feature>
<dbReference type="eggNOG" id="ENOG502QRKP">
    <property type="taxonomic scope" value="Eukaryota"/>
</dbReference>
<dbReference type="STRING" id="764103.G7DUV2"/>
<keyword evidence="3" id="KW-1185">Reference proteome</keyword>
<dbReference type="AlphaFoldDB" id="G7DUV2"/>
<evidence type="ECO:0000313" key="3">
    <source>
        <dbReference type="Proteomes" id="UP000009131"/>
    </source>
</evidence>
<reference evidence="2 3" key="1">
    <citation type="journal article" date="2011" name="J. Gen. Appl. Microbiol.">
        <title>Draft genome sequencing of the enigmatic basidiomycete Mixia osmundae.</title>
        <authorList>
            <person name="Nishida H."/>
            <person name="Nagatsuka Y."/>
            <person name="Sugiyama J."/>
        </authorList>
    </citation>
    <scope>NUCLEOTIDE SEQUENCE [LARGE SCALE GENOMIC DNA]</scope>
    <source>
        <strain evidence="3">CBS 9802 / IAM 14324 / JCM 22182 / KY 12970</strain>
    </source>
</reference>
<dbReference type="PANTHER" id="PTHR31027:SF2">
    <property type="entry name" value="LEBERCILIN DOMAIN-CONTAINING PROTEIN"/>
    <property type="match status" value="1"/>
</dbReference>
<protein>
    <recommendedName>
        <fullName evidence="4">Nuclear segregation protein Bfr1</fullName>
    </recommendedName>
</protein>
<dbReference type="HOGENOM" id="CLU_023943_0_0_1"/>
<accession>G7DUV2</accession>
<feature type="region of interest" description="Disordered" evidence="1">
    <location>
        <begin position="355"/>
        <end position="418"/>
    </location>
</feature>
<sequence length="522" mass="57073">MPPKANGKAPVSGAKADAAASSFGKAVAGSINDAKAAKAADQATASTHGKPDKAAYDKRQEELTTKLMSAQKAVASIKAKINDSDPKNASGPQSERRKVLKEELDKLRGQQSTYSASRKKALDQIKSLQDGIQRKSKELQDSRGKSKYRSTTEVDNQISSLEKQVEAGTMKLVDEKRALAEISNLKKSRKVIEGFGGQGDSIEADKKKIDEIRAQMDNPESKAASDRYTTIKSELDAIQKDGDAAYKSRSALYDERNALQKKADEIYNLRKTERAAFREANDKYYQKMTEDRNRRLEKEKAERQAYDDAKREETNARLLEEAKAPAYEREIEDCKTLVEYLQKMTGESTAAIEEPKLNVASTSSKLPQLETRKVDEAVPEGSVVAAKKTQDDDDYFGGLSKKKKSSKKSNAPSSGKLSLPMSTYAALISFDVTPPVSHSDLPKVIEQLSTKKTWYVEHQDEETKKRIAAIEKKIADAEAKTKAAAAPAGKTTAEVVAEGADDTTEEITESKAEDATAATAAA</sequence>
<feature type="compositionally biased region" description="Basic and acidic residues" evidence="1">
    <location>
        <begin position="49"/>
        <end position="62"/>
    </location>
</feature>
<dbReference type="OrthoDB" id="2195113at2759"/>
<dbReference type="GO" id="GO:0042175">
    <property type="term" value="C:nuclear outer membrane-endoplasmic reticulum membrane network"/>
    <property type="evidence" value="ECO:0007669"/>
    <property type="project" value="TreeGrafter"/>
</dbReference>
<dbReference type="RefSeq" id="XP_014565986.1">
    <property type="nucleotide sequence ID" value="XM_014710500.1"/>
</dbReference>
<dbReference type="FunCoup" id="G7DUV2">
    <property type="interactions" value="19"/>
</dbReference>
<feature type="region of interest" description="Disordered" evidence="1">
    <location>
        <begin position="77"/>
        <end position="155"/>
    </location>
</feature>
<feature type="compositionally biased region" description="Low complexity" evidence="1">
    <location>
        <begin position="482"/>
        <end position="494"/>
    </location>
</feature>
<feature type="region of interest" description="Disordered" evidence="1">
    <location>
        <begin position="1"/>
        <end position="62"/>
    </location>
</feature>
<proteinExistence type="predicted"/>
<dbReference type="PANTHER" id="PTHR31027">
    <property type="entry name" value="NUCLEAR SEGREGATION PROTEIN BFR1"/>
    <property type="match status" value="1"/>
</dbReference>
<feature type="compositionally biased region" description="Basic and acidic residues" evidence="1">
    <location>
        <begin position="94"/>
        <end position="108"/>
    </location>
</feature>
<feature type="compositionally biased region" description="Low complexity" evidence="1">
    <location>
        <begin position="33"/>
        <end position="45"/>
    </location>
</feature>